<sequence length="80" mass="8846">MEVGVRDLRNRTSQVVDAVKAGEQVTLTVHGEPVADIVPHRRRVRWVSGERLRTELAERSADAGLTAELDELAGQTLDEL</sequence>
<evidence type="ECO:0000313" key="5">
    <source>
        <dbReference type="Proteomes" id="UP000192441"/>
    </source>
</evidence>
<gene>
    <name evidence="4" type="ORF">BST20_15565</name>
    <name evidence="3" type="ORF">MBRA_15190</name>
</gene>
<dbReference type="NCBIfam" id="TIGR01552">
    <property type="entry name" value="phd_fam"/>
    <property type="match status" value="1"/>
</dbReference>
<dbReference type="EMBL" id="AP022606">
    <property type="protein sequence ID" value="BBZ11324.1"/>
    <property type="molecule type" value="Genomic_DNA"/>
</dbReference>
<evidence type="ECO:0000256" key="1">
    <source>
        <dbReference type="ARBA" id="ARBA00009981"/>
    </source>
</evidence>
<evidence type="ECO:0000313" key="4">
    <source>
        <dbReference type="EMBL" id="ORA36714.1"/>
    </source>
</evidence>
<evidence type="ECO:0000313" key="3">
    <source>
        <dbReference type="EMBL" id="BBZ11324.1"/>
    </source>
</evidence>
<comment type="function">
    <text evidence="2">Antitoxin component of a type II toxin-antitoxin (TA) system.</text>
</comment>
<reference evidence="3 6" key="2">
    <citation type="journal article" date="2019" name="Emerg. Microbes Infect.">
        <title>Comprehensive subspecies identification of 175 nontuberculous mycobacteria species based on 7547 genomic profiles.</title>
        <authorList>
            <person name="Matsumoto Y."/>
            <person name="Kinjo T."/>
            <person name="Motooka D."/>
            <person name="Nabeya D."/>
            <person name="Jung N."/>
            <person name="Uechi K."/>
            <person name="Horii T."/>
            <person name="Iida T."/>
            <person name="Fujita J."/>
            <person name="Nakamura S."/>
        </authorList>
    </citation>
    <scope>NUCLEOTIDE SEQUENCE [LARGE SCALE GENOMIC DNA]</scope>
    <source>
        <strain evidence="3 6">JCM 12687</strain>
    </source>
</reference>
<dbReference type="InterPro" id="IPR036165">
    <property type="entry name" value="YefM-like_sf"/>
</dbReference>
<organism evidence="4 5">
    <name type="scientific">Mycobacterium branderi</name>
    <dbReference type="NCBI Taxonomy" id="43348"/>
    <lineage>
        <taxon>Bacteria</taxon>
        <taxon>Bacillati</taxon>
        <taxon>Actinomycetota</taxon>
        <taxon>Actinomycetes</taxon>
        <taxon>Mycobacteriales</taxon>
        <taxon>Mycobacteriaceae</taxon>
        <taxon>Mycobacterium</taxon>
    </lineage>
</organism>
<dbReference type="Proteomes" id="UP000192441">
    <property type="component" value="Unassembled WGS sequence"/>
</dbReference>
<comment type="similarity">
    <text evidence="1 2">Belongs to the phD/YefM antitoxin family.</text>
</comment>
<dbReference type="Pfam" id="PF02604">
    <property type="entry name" value="PhdYeFM_antitox"/>
    <property type="match status" value="1"/>
</dbReference>
<dbReference type="AlphaFoldDB" id="A0A7I7W143"/>
<proteinExistence type="inferred from homology"/>
<dbReference type="PANTHER" id="PTHR35377:SF5">
    <property type="entry name" value="ANTITOXIN VAPB46"/>
    <property type="match status" value="1"/>
</dbReference>
<dbReference type="InterPro" id="IPR051416">
    <property type="entry name" value="phD-YefM_TA_antitoxins"/>
</dbReference>
<dbReference type="GO" id="GO:0097351">
    <property type="term" value="F:toxin sequestering activity"/>
    <property type="evidence" value="ECO:0007669"/>
    <property type="project" value="TreeGrafter"/>
</dbReference>
<reference evidence="4 5" key="1">
    <citation type="submission" date="2016-12" db="EMBL/GenBank/DDBJ databases">
        <title>The new phylogeny of genus Mycobacterium.</title>
        <authorList>
            <person name="Tortoli E."/>
            <person name="Trovato A."/>
            <person name="Cirillo D.M."/>
        </authorList>
    </citation>
    <scope>NUCLEOTIDE SEQUENCE [LARGE SCALE GENOMIC DNA]</scope>
    <source>
        <strain evidence="4 5">DSM 44624</strain>
    </source>
</reference>
<dbReference type="InterPro" id="IPR006442">
    <property type="entry name" value="Antitoxin_Phd/YefM"/>
</dbReference>
<protein>
    <recommendedName>
        <fullName evidence="2">Antitoxin</fullName>
    </recommendedName>
</protein>
<keyword evidence="6" id="KW-1185">Reference proteome</keyword>
<dbReference type="SUPFAM" id="SSF143120">
    <property type="entry name" value="YefM-like"/>
    <property type="match status" value="1"/>
</dbReference>
<reference evidence="3" key="3">
    <citation type="submission" date="2020-02" db="EMBL/GenBank/DDBJ databases">
        <authorList>
            <person name="Matsumoto Y."/>
            <person name="Kinjo T."/>
            <person name="Motooka D."/>
            <person name="Nabeya D."/>
            <person name="Jung N."/>
            <person name="Uechi K."/>
            <person name="Horii T."/>
            <person name="Iida T."/>
            <person name="Fujita J."/>
            <person name="Nakamura S."/>
        </authorList>
    </citation>
    <scope>NUCLEOTIDE SEQUENCE</scope>
    <source>
        <strain evidence="3">JCM 12687</strain>
    </source>
</reference>
<name>A0A7I7W143_9MYCO</name>
<dbReference type="RefSeq" id="WP_232080149.1">
    <property type="nucleotide sequence ID" value="NZ_AP022606.1"/>
</dbReference>
<dbReference type="Gene3D" id="3.40.1620.10">
    <property type="entry name" value="YefM-like domain"/>
    <property type="match status" value="1"/>
</dbReference>
<dbReference type="EMBL" id="MVHM01000009">
    <property type="protein sequence ID" value="ORA36714.1"/>
    <property type="molecule type" value="Genomic_DNA"/>
</dbReference>
<evidence type="ECO:0000313" key="6">
    <source>
        <dbReference type="Proteomes" id="UP000467379"/>
    </source>
</evidence>
<dbReference type="PANTHER" id="PTHR35377">
    <property type="entry name" value="ANTITOXIN VAPB49-RELATED-RELATED"/>
    <property type="match status" value="1"/>
</dbReference>
<dbReference type="Proteomes" id="UP000467379">
    <property type="component" value="Chromosome"/>
</dbReference>
<evidence type="ECO:0000256" key="2">
    <source>
        <dbReference type="RuleBase" id="RU362080"/>
    </source>
</evidence>
<accession>A0A7I7W143</accession>